<gene>
    <name evidence="6" type="ORF">ISQ19_00195</name>
</gene>
<evidence type="ECO:0000256" key="3">
    <source>
        <dbReference type="ARBA" id="ARBA00022729"/>
    </source>
</evidence>
<dbReference type="EMBL" id="JADHOK010000001">
    <property type="protein sequence ID" value="MBL6761097.1"/>
    <property type="molecule type" value="Genomic_DNA"/>
</dbReference>
<comment type="similarity">
    <text evidence="2">Belongs to the bacterial solute-binding protein 5 family.</text>
</comment>
<name>A0A937L4P1_9PROT</name>
<dbReference type="GO" id="GO:0042884">
    <property type="term" value="P:microcin transport"/>
    <property type="evidence" value="ECO:0007669"/>
    <property type="project" value="TreeGrafter"/>
</dbReference>
<comment type="subcellular location">
    <subcellularLocation>
        <location evidence="1">Periplasm</location>
    </subcellularLocation>
</comment>
<evidence type="ECO:0000313" key="7">
    <source>
        <dbReference type="Proteomes" id="UP000785783"/>
    </source>
</evidence>
<reference evidence="6" key="1">
    <citation type="submission" date="2020-10" db="EMBL/GenBank/DDBJ databases">
        <title>Microbiome of the Black Sea water column analyzed by genome centric metagenomics.</title>
        <authorList>
            <person name="Cabello-Yeves P.J."/>
            <person name="Callieri C."/>
            <person name="Picazo A."/>
            <person name="Mehrshad M."/>
            <person name="Haro-Moreno J.M."/>
            <person name="Roda-Garcia J."/>
            <person name="Dzembekova N."/>
            <person name="Slabakova V."/>
            <person name="Slabakova N."/>
            <person name="Moncheva S."/>
            <person name="Rodriguez-Valera F."/>
        </authorList>
    </citation>
    <scope>NUCLEOTIDE SEQUENCE</scope>
    <source>
        <strain evidence="6">BS307-5m-G5</strain>
    </source>
</reference>
<protein>
    <submittedName>
        <fullName evidence="6">ABC transporter substrate-binding protein</fullName>
    </submittedName>
</protein>
<dbReference type="PANTHER" id="PTHR30290:SF64">
    <property type="entry name" value="ABC TRANSPORTER PERIPLASMIC BINDING PROTEIN"/>
    <property type="match status" value="1"/>
</dbReference>
<dbReference type="AlphaFoldDB" id="A0A937L4P1"/>
<dbReference type="InterPro" id="IPR030678">
    <property type="entry name" value="Peptide/Ni-bd"/>
</dbReference>
<dbReference type="GO" id="GO:0030288">
    <property type="term" value="C:outer membrane-bounded periplasmic space"/>
    <property type="evidence" value="ECO:0007669"/>
    <property type="project" value="TreeGrafter"/>
</dbReference>
<comment type="caution">
    <text evidence="6">The sequence shown here is derived from an EMBL/GenBank/DDBJ whole genome shotgun (WGS) entry which is preliminary data.</text>
</comment>
<evidence type="ECO:0000313" key="6">
    <source>
        <dbReference type="EMBL" id="MBL6761097.1"/>
    </source>
</evidence>
<dbReference type="Pfam" id="PF00496">
    <property type="entry name" value="SBP_bac_5"/>
    <property type="match status" value="1"/>
</dbReference>
<feature type="signal peptide" evidence="4">
    <location>
        <begin position="1"/>
        <end position="23"/>
    </location>
</feature>
<sequence>MRRLTITAALIFASLTIAAPVWAQQHALVMHGAPQLPPDFRHYNYASPNALQGRSLRQAQIGSFDSLNPFSIRGNAAKNIRERVFESLLDRHYDEPFSLYGLLAESVVAAPDRSSVTFTIRQQATFADGAPITAADVAFSWQLLRDKGRPNHRYYYDQVATLTTPDTHTVTFTFKPSSPDNQFNRELPLIIGLMPILPKHIYETRDIQAASLNLPVGSGPYEVVEVTPGAQVKFEKRADYWADAETSGLPHNRGRHNFATIYEDYYRDDATAFEAFKAGDLDVWFETNPQRWTTGYNFPAANDGRVVKENILLGTPSGLRAFVMNTRRPLLADITLRKALDLTFDFQWINKILYGDVYRRTDSYFGNTELSASGHPISKGEADLLADSHIPRAELELGYQVPESDGTGRDRAKRIEAVQMLEAAGYRMDGNTLINPQGQKVQLEILVQRRSDERLALSWRRMLAGIGVDLKVRLVDSSQYQRRLQNFDFDLIAYNYFASLSPGNEQAYYWGGTAADTPGSRNYAGIKDPGVDRAARALTSAASMDDFITAARALDRSLMSGRYFIPLYHNPSQWVARWHYVEHPGRHAAYGARLDSWWINHEN</sequence>
<evidence type="ECO:0000259" key="5">
    <source>
        <dbReference type="Pfam" id="PF00496"/>
    </source>
</evidence>
<proteinExistence type="inferred from homology"/>
<accession>A0A937L4P1</accession>
<dbReference type="InterPro" id="IPR000914">
    <property type="entry name" value="SBP_5_dom"/>
</dbReference>
<feature type="domain" description="Solute-binding protein family 5" evidence="5">
    <location>
        <begin position="99"/>
        <end position="514"/>
    </location>
</feature>
<dbReference type="GO" id="GO:0015833">
    <property type="term" value="P:peptide transport"/>
    <property type="evidence" value="ECO:0007669"/>
    <property type="project" value="TreeGrafter"/>
</dbReference>
<evidence type="ECO:0000256" key="4">
    <source>
        <dbReference type="SAM" id="SignalP"/>
    </source>
</evidence>
<evidence type="ECO:0000256" key="2">
    <source>
        <dbReference type="ARBA" id="ARBA00005695"/>
    </source>
</evidence>
<dbReference type="CDD" id="cd08497">
    <property type="entry name" value="MbnE-like"/>
    <property type="match status" value="1"/>
</dbReference>
<dbReference type="Gene3D" id="3.10.105.10">
    <property type="entry name" value="Dipeptide-binding Protein, Domain 3"/>
    <property type="match status" value="1"/>
</dbReference>
<dbReference type="InterPro" id="IPR039424">
    <property type="entry name" value="SBP_5"/>
</dbReference>
<dbReference type="PANTHER" id="PTHR30290">
    <property type="entry name" value="PERIPLASMIC BINDING COMPONENT OF ABC TRANSPORTER"/>
    <property type="match status" value="1"/>
</dbReference>
<keyword evidence="3 4" id="KW-0732">Signal</keyword>
<dbReference type="PIRSF" id="PIRSF002741">
    <property type="entry name" value="MppA"/>
    <property type="match status" value="1"/>
</dbReference>
<dbReference type="Proteomes" id="UP000785783">
    <property type="component" value="Unassembled WGS sequence"/>
</dbReference>
<evidence type="ECO:0000256" key="1">
    <source>
        <dbReference type="ARBA" id="ARBA00004418"/>
    </source>
</evidence>
<dbReference type="Gene3D" id="3.40.190.10">
    <property type="entry name" value="Periplasmic binding protein-like II"/>
    <property type="match status" value="1"/>
</dbReference>
<dbReference type="SUPFAM" id="SSF53850">
    <property type="entry name" value="Periplasmic binding protein-like II"/>
    <property type="match status" value="1"/>
</dbReference>
<organism evidence="6 7">
    <name type="scientific">PS1 clade bacterium</name>
    <dbReference type="NCBI Taxonomy" id="2175152"/>
    <lineage>
        <taxon>Bacteria</taxon>
        <taxon>Pseudomonadati</taxon>
        <taxon>Pseudomonadota</taxon>
        <taxon>Alphaproteobacteria</taxon>
        <taxon>PS1 clade</taxon>
    </lineage>
</organism>
<dbReference type="GO" id="GO:1904680">
    <property type="term" value="F:peptide transmembrane transporter activity"/>
    <property type="evidence" value="ECO:0007669"/>
    <property type="project" value="TreeGrafter"/>
</dbReference>
<feature type="chain" id="PRO_5037542925" evidence="4">
    <location>
        <begin position="24"/>
        <end position="603"/>
    </location>
</feature>
<dbReference type="GO" id="GO:0043190">
    <property type="term" value="C:ATP-binding cassette (ABC) transporter complex"/>
    <property type="evidence" value="ECO:0007669"/>
    <property type="project" value="InterPro"/>
</dbReference>